<feature type="non-terminal residue" evidence="1">
    <location>
        <position position="55"/>
    </location>
</feature>
<evidence type="ECO:0000313" key="1">
    <source>
        <dbReference type="EMBL" id="KAL0164390.1"/>
    </source>
</evidence>
<accession>A0ABD0NR96</accession>
<organism evidence="1 2">
    <name type="scientific">Cirrhinus mrigala</name>
    <name type="common">Mrigala</name>
    <dbReference type="NCBI Taxonomy" id="683832"/>
    <lineage>
        <taxon>Eukaryota</taxon>
        <taxon>Metazoa</taxon>
        <taxon>Chordata</taxon>
        <taxon>Craniata</taxon>
        <taxon>Vertebrata</taxon>
        <taxon>Euteleostomi</taxon>
        <taxon>Actinopterygii</taxon>
        <taxon>Neopterygii</taxon>
        <taxon>Teleostei</taxon>
        <taxon>Ostariophysi</taxon>
        <taxon>Cypriniformes</taxon>
        <taxon>Cyprinidae</taxon>
        <taxon>Labeoninae</taxon>
        <taxon>Labeonini</taxon>
        <taxon>Cirrhinus</taxon>
    </lineage>
</organism>
<dbReference type="EMBL" id="JAMKFB020000020">
    <property type="protein sequence ID" value="KAL0164390.1"/>
    <property type="molecule type" value="Genomic_DNA"/>
</dbReference>
<name>A0ABD0NR96_CIRMR</name>
<feature type="non-terminal residue" evidence="1">
    <location>
        <position position="1"/>
    </location>
</feature>
<protein>
    <recommendedName>
        <fullName evidence="3">Dystrophin</fullName>
    </recommendedName>
</protein>
<gene>
    <name evidence="1" type="ORF">M9458_040143</name>
</gene>
<reference evidence="1 2" key="1">
    <citation type="submission" date="2024-05" db="EMBL/GenBank/DDBJ databases">
        <title>Genome sequencing and assembly of Indian major carp, Cirrhinus mrigala (Hamilton, 1822).</title>
        <authorList>
            <person name="Mohindra V."/>
            <person name="Chowdhury L.M."/>
            <person name="Lal K."/>
            <person name="Jena J.K."/>
        </authorList>
    </citation>
    <scope>NUCLEOTIDE SEQUENCE [LARGE SCALE GENOMIC DNA]</scope>
    <source>
        <strain evidence="1">CM1030</strain>
        <tissue evidence="1">Blood</tissue>
    </source>
</reference>
<evidence type="ECO:0008006" key="3">
    <source>
        <dbReference type="Google" id="ProtNLM"/>
    </source>
</evidence>
<sequence>LHEYRTELDVGLPAPLNTLGRWLQHMEAVLSEDSGSTEDLALAARDARHKQEHLE</sequence>
<dbReference type="AlphaFoldDB" id="A0ABD0NR96"/>
<keyword evidence="2" id="KW-1185">Reference proteome</keyword>
<evidence type="ECO:0000313" key="2">
    <source>
        <dbReference type="Proteomes" id="UP001529510"/>
    </source>
</evidence>
<dbReference type="Proteomes" id="UP001529510">
    <property type="component" value="Unassembled WGS sequence"/>
</dbReference>
<comment type="caution">
    <text evidence="1">The sequence shown here is derived from an EMBL/GenBank/DDBJ whole genome shotgun (WGS) entry which is preliminary data.</text>
</comment>
<proteinExistence type="predicted"/>